<evidence type="ECO:0000259" key="9">
    <source>
        <dbReference type="Pfam" id="PF24590"/>
    </source>
</evidence>
<evidence type="ECO:0000313" key="11">
    <source>
        <dbReference type="Proteomes" id="UP000017836"/>
    </source>
</evidence>
<protein>
    <submittedName>
        <fullName evidence="10">Uncharacterized protein</fullName>
    </submittedName>
</protein>
<dbReference type="InterPro" id="IPR056034">
    <property type="entry name" value="DUF7615"/>
</dbReference>
<feature type="domain" description="DUF7615" evidence="9">
    <location>
        <begin position="460"/>
        <end position="557"/>
    </location>
</feature>
<feature type="domain" description="Oberon-like PHD finger" evidence="7">
    <location>
        <begin position="259"/>
        <end position="389"/>
    </location>
</feature>
<dbReference type="Pfam" id="PF23299">
    <property type="entry name" value="DUF7081"/>
    <property type="match status" value="1"/>
</dbReference>
<dbReference type="PANTHER" id="PTHR33345">
    <property type="entry name" value="ADAPTER PROTEIN, PUTATIVE-RELATED"/>
    <property type="match status" value="1"/>
</dbReference>
<dbReference type="PANTHER" id="PTHR33345:SF6">
    <property type="entry name" value="OS03G0747200 PROTEIN"/>
    <property type="match status" value="1"/>
</dbReference>
<dbReference type="OMA" id="GHCIQRG"/>
<evidence type="ECO:0000259" key="7">
    <source>
        <dbReference type="Pfam" id="PF07227"/>
    </source>
</evidence>
<evidence type="ECO:0000256" key="2">
    <source>
        <dbReference type="ARBA" id="ARBA00022723"/>
    </source>
</evidence>
<evidence type="ECO:0000259" key="8">
    <source>
        <dbReference type="Pfam" id="PF23299"/>
    </source>
</evidence>
<accession>W1NDQ9</accession>
<dbReference type="OrthoDB" id="1852608at2759"/>
<gene>
    <name evidence="10" type="ORF">AMTR_s00004p00029120</name>
</gene>
<evidence type="ECO:0000256" key="3">
    <source>
        <dbReference type="ARBA" id="ARBA00022771"/>
    </source>
</evidence>
<dbReference type="HOGENOM" id="CLU_024424_0_0_1"/>
<comment type="subcellular location">
    <subcellularLocation>
        <location evidence="1">Nucleus</location>
    </subcellularLocation>
</comment>
<evidence type="ECO:0000256" key="5">
    <source>
        <dbReference type="ARBA" id="ARBA00023242"/>
    </source>
</evidence>
<dbReference type="GO" id="GO:0008270">
    <property type="term" value="F:zinc ion binding"/>
    <property type="evidence" value="ECO:0007669"/>
    <property type="project" value="UniProtKB-KW"/>
</dbReference>
<dbReference type="Gramene" id="ERM93496">
    <property type="protein sequence ID" value="ERM93496"/>
    <property type="gene ID" value="AMTR_s00004p00029120"/>
</dbReference>
<evidence type="ECO:0000313" key="10">
    <source>
        <dbReference type="EMBL" id="ERM93496.1"/>
    </source>
</evidence>
<dbReference type="EMBL" id="KI397628">
    <property type="protein sequence ID" value="ERM93496.1"/>
    <property type="molecule type" value="Genomic_DNA"/>
</dbReference>
<dbReference type="eggNOG" id="ENOG502QUYB">
    <property type="taxonomic scope" value="Eukaryota"/>
</dbReference>
<keyword evidence="11" id="KW-1185">Reference proteome</keyword>
<reference evidence="11" key="1">
    <citation type="journal article" date="2013" name="Science">
        <title>The Amborella genome and the evolution of flowering plants.</title>
        <authorList>
            <consortium name="Amborella Genome Project"/>
        </authorList>
    </citation>
    <scope>NUCLEOTIDE SEQUENCE [LARGE SCALE GENOMIC DNA]</scope>
</reference>
<feature type="region of interest" description="Disordered" evidence="6">
    <location>
        <begin position="1"/>
        <end position="45"/>
    </location>
</feature>
<keyword evidence="4" id="KW-0862">Zinc</keyword>
<dbReference type="InterPro" id="IPR032881">
    <property type="entry name" value="Oberon-like_PHD"/>
</dbReference>
<organism evidence="10 11">
    <name type="scientific">Amborella trichopoda</name>
    <dbReference type="NCBI Taxonomy" id="13333"/>
    <lineage>
        <taxon>Eukaryota</taxon>
        <taxon>Viridiplantae</taxon>
        <taxon>Streptophyta</taxon>
        <taxon>Embryophyta</taxon>
        <taxon>Tracheophyta</taxon>
        <taxon>Spermatophyta</taxon>
        <taxon>Magnoliopsida</taxon>
        <taxon>Amborellales</taxon>
        <taxon>Amborellaceae</taxon>
        <taxon>Amborella</taxon>
    </lineage>
</organism>
<feature type="domain" description="DUF7081" evidence="8">
    <location>
        <begin position="25"/>
        <end position="115"/>
    </location>
</feature>
<keyword evidence="2" id="KW-0479">Metal-binding</keyword>
<dbReference type="Proteomes" id="UP000017836">
    <property type="component" value="Unassembled WGS sequence"/>
</dbReference>
<dbReference type="GO" id="GO:0000118">
    <property type="term" value="C:histone deacetylase complex"/>
    <property type="evidence" value="ECO:0007669"/>
    <property type="project" value="EnsemblPlants"/>
</dbReference>
<dbReference type="STRING" id="13333.W1NDQ9"/>
<dbReference type="AlphaFoldDB" id="W1NDQ9"/>
<dbReference type="Pfam" id="PF24590">
    <property type="entry name" value="DUF7615"/>
    <property type="match status" value="1"/>
</dbReference>
<dbReference type="Pfam" id="PF07227">
    <property type="entry name" value="PHD_Oberon"/>
    <property type="match status" value="1"/>
</dbReference>
<evidence type="ECO:0000256" key="6">
    <source>
        <dbReference type="SAM" id="MobiDB-lite"/>
    </source>
</evidence>
<proteinExistence type="predicted"/>
<evidence type="ECO:0000256" key="4">
    <source>
        <dbReference type="ARBA" id="ARBA00022833"/>
    </source>
</evidence>
<evidence type="ECO:0000256" key="1">
    <source>
        <dbReference type="ARBA" id="ARBA00004123"/>
    </source>
</evidence>
<feature type="compositionally biased region" description="Low complexity" evidence="6">
    <location>
        <begin position="1"/>
        <end position="19"/>
    </location>
</feature>
<name>W1NDQ9_AMBTC</name>
<sequence>MPSKSKPPATGSPTTPPSSYRKPTPVSAGEEGEGLPYAPENWPEKGDNWFWKVGKRKNSSGVYADRYLIIPKRLQEKKGKLYFASKKRVVEFLKAEFPNVNVDDFFALFEWGVPAPDKNPQKGGKSLEKLKKELGATEINETKSPKIIGGCKAKNRAKEIYAFRDSEKETKAIENGGSEIEPADLVMHYEAKNRAVGVANTCGESEKEKNTEIGSIDVVMEDEVQNRVEKNGSSEILGKTEATENTEGGFTGAATLCKAGNRECSSQLAGSYFMKAMDCNICCREVGICRDCSCVLCGKSIERGLGGHSFIRCEAVVRKEFVCGHVAHLECAVLCQMAGTVRNAGLDVEYYCRRCDNKRELFSHVSGLLQYSESLDSRDEIEKNLKLGVRILCGSRQFCARSWLKSIELVLHKLKNGAKLKGLWDLEDSSLVMVEGEGSHPGNDVNACLSSSFNFFTHPESQIKWVLWNLRKSQEEEYRIAEQKLCAQKEFLLSLYQQLDKDKHLLVSSPSPEYVRDLATEVLRRVDQTKQELLKFSCMTTINKGFGKTPKNILIEHFGLSVED</sequence>
<keyword evidence="5" id="KW-0539">Nucleus</keyword>
<keyword evidence="3" id="KW-0863">Zinc-finger</keyword>
<dbReference type="KEGG" id="atr:18421398"/>
<dbReference type="InterPro" id="IPR055508">
    <property type="entry name" value="DUF7081"/>
</dbReference>